<keyword evidence="3 6" id="KW-0436">Ligase</keyword>
<comment type="catalytic activity">
    <reaction evidence="4">
        <text>ATP + (deoxyribonucleotide)n-3'-hydroxyl + 5'-phospho-(deoxyribonucleotide)m = (deoxyribonucleotide)n+m + AMP + diphosphate.</text>
        <dbReference type="EC" id="6.5.1.1"/>
    </reaction>
</comment>
<accession>A0A558AMW6</accession>
<dbReference type="PANTHER" id="PTHR45674">
    <property type="entry name" value="DNA LIGASE 1/3 FAMILY MEMBER"/>
    <property type="match status" value="1"/>
</dbReference>
<dbReference type="Proteomes" id="UP000318578">
    <property type="component" value="Unassembled WGS sequence"/>
</dbReference>
<evidence type="ECO:0000313" key="7">
    <source>
        <dbReference type="Proteomes" id="UP000318578"/>
    </source>
</evidence>
<name>A0A558AMW6_9PSEU</name>
<dbReference type="OrthoDB" id="9802472at2"/>
<dbReference type="CDD" id="cd07971">
    <property type="entry name" value="OBF_DNA_ligase_LigD"/>
    <property type="match status" value="1"/>
</dbReference>
<dbReference type="NCBIfam" id="TIGR02779">
    <property type="entry name" value="NHEJ_ligase_lig"/>
    <property type="match status" value="1"/>
</dbReference>
<dbReference type="SUPFAM" id="SSF56091">
    <property type="entry name" value="DNA ligase/mRNA capping enzyme, catalytic domain"/>
    <property type="match status" value="1"/>
</dbReference>
<dbReference type="InterPro" id="IPR014146">
    <property type="entry name" value="LigD_ligase_dom"/>
</dbReference>
<keyword evidence="7" id="KW-1185">Reference proteome</keyword>
<dbReference type="SUPFAM" id="SSF50249">
    <property type="entry name" value="Nucleic acid-binding proteins"/>
    <property type="match status" value="1"/>
</dbReference>
<evidence type="ECO:0000256" key="3">
    <source>
        <dbReference type="ARBA" id="ARBA00022598"/>
    </source>
</evidence>
<dbReference type="PROSITE" id="PS50160">
    <property type="entry name" value="DNA_LIGASE_A3"/>
    <property type="match status" value="1"/>
</dbReference>
<protein>
    <recommendedName>
        <fullName evidence="2">DNA ligase (ATP)</fullName>
        <ecNumber evidence="2">6.5.1.1</ecNumber>
    </recommendedName>
</protein>
<dbReference type="InterPro" id="IPR012340">
    <property type="entry name" value="NA-bd_OB-fold"/>
</dbReference>
<dbReference type="InterPro" id="IPR050191">
    <property type="entry name" value="ATP-dep_DNA_ligase"/>
</dbReference>
<evidence type="ECO:0000259" key="5">
    <source>
        <dbReference type="PROSITE" id="PS50160"/>
    </source>
</evidence>
<evidence type="ECO:0000256" key="4">
    <source>
        <dbReference type="ARBA" id="ARBA00034003"/>
    </source>
</evidence>
<dbReference type="InterPro" id="IPR012309">
    <property type="entry name" value="DNA_ligase_ATP-dep_C"/>
</dbReference>
<gene>
    <name evidence="6" type="ORF">FNH06_01895</name>
</gene>
<comment type="caution">
    <text evidence="6">The sequence shown here is derived from an EMBL/GenBank/DDBJ whole genome shotgun (WGS) entry which is preliminary data.</text>
</comment>
<dbReference type="InterPro" id="IPR012310">
    <property type="entry name" value="DNA_ligase_ATP-dep_cent"/>
</dbReference>
<dbReference type="GO" id="GO:0003910">
    <property type="term" value="F:DNA ligase (ATP) activity"/>
    <property type="evidence" value="ECO:0007669"/>
    <property type="project" value="UniProtKB-EC"/>
</dbReference>
<evidence type="ECO:0000256" key="1">
    <source>
        <dbReference type="ARBA" id="ARBA00007572"/>
    </source>
</evidence>
<dbReference type="Pfam" id="PF04679">
    <property type="entry name" value="DNA_ligase_A_C"/>
    <property type="match status" value="1"/>
</dbReference>
<organism evidence="6 7">
    <name type="scientific">Amycolatopsis acidiphila</name>
    <dbReference type="NCBI Taxonomy" id="715473"/>
    <lineage>
        <taxon>Bacteria</taxon>
        <taxon>Bacillati</taxon>
        <taxon>Actinomycetota</taxon>
        <taxon>Actinomycetes</taxon>
        <taxon>Pseudonocardiales</taxon>
        <taxon>Pseudonocardiaceae</taxon>
        <taxon>Amycolatopsis</taxon>
    </lineage>
</organism>
<evidence type="ECO:0000256" key="2">
    <source>
        <dbReference type="ARBA" id="ARBA00012727"/>
    </source>
</evidence>
<dbReference type="GO" id="GO:0006310">
    <property type="term" value="P:DNA recombination"/>
    <property type="evidence" value="ECO:0007669"/>
    <property type="project" value="InterPro"/>
</dbReference>
<dbReference type="Pfam" id="PF01068">
    <property type="entry name" value="DNA_ligase_A_M"/>
    <property type="match status" value="1"/>
</dbReference>
<evidence type="ECO:0000313" key="6">
    <source>
        <dbReference type="EMBL" id="TVT25585.1"/>
    </source>
</evidence>
<feature type="domain" description="ATP-dependent DNA ligase family profile" evidence="5">
    <location>
        <begin position="105"/>
        <end position="229"/>
    </location>
</feature>
<proteinExistence type="inferred from homology"/>
<dbReference type="RefSeq" id="WP_144632656.1">
    <property type="nucleotide sequence ID" value="NZ_BNAX01000021.1"/>
</dbReference>
<dbReference type="EC" id="6.5.1.1" evidence="2"/>
<dbReference type="GO" id="GO:0006281">
    <property type="term" value="P:DNA repair"/>
    <property type="evidence" value="ECO:0007669"/>
    <property type="project" value="InterPro"/>
</dbReference>
<dbReference type="PANTHER" id="PTHR45674:SF4">
    <property type="entry name" value="DNA LIGASE 1"/>
    <property type="match status" value="1"/>
</dbReference>
<sequence length="314" mass="35872">MQTEPGWREPTLATLTQRRFSSDNWLFERKLDGVRAICSRAGGTPTLWSRNHHVVNDSYPEIVEALATHGPSHFVADGEIVAFDGPQTSFAKLQPRIHLTDRDRIEATGVQVYYYLFDLIQFDHADTGRLPLRQRKHLLRNAFDWVDPLRYSNHRNFDGETYFEYACAHGWEGLIAKRADAPYRPGRTSDWLKFKCVKDQEFVVGGYTKPGGSRSGFGALLVGYYDRGKLRYAGKVGTGYNEATLRELAGTLGELRCDRSPFGEVVPERGPRWVEPKLVVQVRFSEWTNDGKLRHPRFTGLRDDKPPIEVIREG</sequence>
<dbReference type="AlphaFoldDB" id="A0A558AMW6"/>
<dbReference type="Gene3D" id="3.30.470.30">
    <property type="entry name" value="DNA ligase/mRNA capping enzyme"/>
    <property type="match status" value="1"/>
</dbReference>
<dbReference type="Gene3D" id="2.40.50.140">
    <property type="entry name" value="Nucleic acid-binding proteins"/>
    <property type="match status" value="1"/>
</dbReference>
<dbReference type="GO" id="GO:0005524">
    <property type="term" value="F:ATP binding"/>
    <property type="evidence" value="ECO:0007669"/>
    <property type="project" value="InterPro"/>
</dbReference>
<reference evidence="6 7" key="1">
    <citation type="submission" date="2019-07" db="EMBL/GenBank/DDBJ databases">
        <title>New species of Amycolatopsis and Streptomyces.</title>
        <authorList>
            <person name="Duangmal K."/>
            <person name="Teo W.F.A."/>
            <person name="Lipun K."/>
        </authorList>
    </citation>
    <scope>NUCLEOTIDE SEQUENCE [LARGE SCALE GENOMIC DNA]</scope>
    <source>
        <strain evidence="6 7">JCM 30562</strain>
    </source>
</reference>
<dbReference type="CDD" id="cd07906">
    <property type="entry name" value="Adenylation_DNA_ligase_LigD_LigC"/>
    <property type="match status" value="1"/>
</dbReference>
<dbReference type="Gene3D" id="3.30.1490.70">
    <property type="match status" value="1"/>
</dbReference>
<comment type="similarity">
    <text evidence="1">Belongs to the ATP-dependent DNA ligase family.</text>
</comment>
<dbReference type="EMBL" id="VJZA01000002">
    <property type="protein sequence ID" value="TVT25585.1"/>
    <property type="molecule type" value="Genomic_DNA"/>
</dbReference>